<organism evidence="2 3">
    <name type="scientific">Taurinivorans muris</name>
    <dbReference type="NCBI Taxonomy" id="2787751"/>
    <lineage>
        <taxon>Bacteria</taxon>
        <taxon>Pseudomonadati</taxon>
        <taxon>Thermodesulfobacteriota</taxon>
        <taxon>Desulfovibrionia</taxon>
        <taxon>Desulfovibrionales</taxon>
        <taxon>Desulfovibrionaceae</taxon>
        <taxon>Taurinivorans</taxon>
    </lineage>
</organism>
<keyword evidence="3" id="KW-1185">Reference proteome</keyword>
<protein>
    <submittedName>
        <fullName evidence="2">AtpZ/AtpI family protein</fullName>
    </submittedName>
</protein>
<dbReference type="Proteomes" id="UP001058120">
    <property type="component" value="Chromosome"/>
</dbReference>
<keyword evidence="1" id="KW-0812">Transmembrane</keyword>
<accession>A0ABY5Y513</accession>
<sequence>MNTKKNENGNPLFGMLGTASTMGLHMVSGPLVGGGLGYLCDTYLFDSYPIGLSIGVVLGIFAGFRNVYIDAKYLQKKQEELDNNGE</sequence>
<evidence type="ECO:0000313" key="2">
    <source>
        <dbReference type="EMBL" id="UWX06561.1"/>
    </source>
</evidence>
<reference evidence="2" key="1">
    <citation type="submission" date="2020-12" db="EMBL/GenBank/DDBJ databases">
        <title>Taurinivorans muris gen. nov., sp. nov., fundamental and realized metabolic niche of a ubiquitous sulfidogenic bacterium in the murine intestine.</title>
        <authorList>
            <person name="Ye H."/>
            <person name="Hanson B.T."/>
            <person name="Loy A."/>
        </authorList>
    </citation>
    <scope>NUCLEOTIDE SEQUENCE</scope>
    <source>
        <strain evidence="2">LT0009</strain>
    </source>
</reference>
<dbReference type="EMBL" id="CP065938">
    <property type="protein sequence ID" value="UWX06561.1"/>
    <property type="molecule type" value="Genomic_DNA"/>
</dbReference>
<proteinExistence type="predicted"/>
<feature type="transmembrane region" description="Helical" evidence="1">
    <location>
        <begin position="12"/>
        <end position="36"/>
    </location>
</feature>
<keyword evidence="1" id="KW-1133">Transmembrane helix</keyword>
<gene>
    <name evidence="2" type="ORF">JBF11_04445</name>
</gene>
<dbReference type="RefSeq" id="WP_334316173.1">
    <property type="nucleotide sequence ID" value="NZ_CP065938.1"/>
</dbReference>
<evidence type="ECO:0000256" key="1">
    <source>
        <dbReference type="SAM" id="Phobius"/>
    </source>
</evidence>
<keyword evidence="1" id="KW-0472">Membrane</keyword>
<name>A0ABY5Y513_9BACT</name>
<dbReference type="Pfam" id="PF09527">
    <property type="entry name" value="ATPase_gene1"/>
    <property type="match status" value="1"/>
</dbReference>
<evidence type="ECO:0000313" key="3">
    <source>
        <dbReference type="Proteomes" id="UP001058120"/>
    </source>
</evidence>
<dbReference type="InterPro" id="IPR032820">
    <property type="entry name" value="ATPase_put"/>
</dbReference>
<feature type="transmembrane region" description="Helical" evidence="1">
    <location>
        <begin position="48"/>
        <end position="68"/>
    </location>
</feature>